<dbReference type="PANTHER" id="PTHR30535:SF34">
    <property type="entry name" value="MOLYBDATE-BINDING PROTEIN MOLA"/>
    <property type="match status" value="1"/>
</dbReference>
<name>A0ABT5TGQ8_9RHOB</name>
<evidence type="ECO:0000259" key="1">
    <source>
        <dbReference type="PROSITE" id="PS50983"/>
    </source>
</evidence>
<dbReference type="InterPro" id="IPR050902">
    <property type="entry name" value="ABC_Transporter_SBP"/>
</dbReference>
<dbReference type="InterPro" id="IPR002491">
    <property type="entry name" value="ABC_transptr_periplasmic_BD"/>
</dbReference>
<dbReference type="RefSeq" id="WP_274353786.1">
    <property type="nucleotide sequence ID" value="NZ_JAQZSM010000025.1"/>
</dbReference>
<evidence type="ECO:0000313" key="2">
    <source>
        <dbReference type="EMBL" id="MDD7973113.1"/>
    </source>
</evidence>
<comment type="caution">
    <text evidence="2">The sequence shown here is derived from an EMBL/GenBank/DDBJ whole genome shotgun (WGS) entry which is preliminary data.</text>
</comment>
<keyword evidence="3" id="KW-1185">Reference proteome</keyword>
<sequence length="385" mass="41824">MFRRQLLAGVVGAFTVLGAFGPLSAWAEGTLVVTDLAGRMVEVPHNPQRVILGEGRLLYATSILDRDDPVARLAGWAEDMIVNDPGTYRAFLAAFPQLADVPRFANAYAADFSAEQAIALEADLIVLPLGGYYRAVDGNLLATLEAAGIPTIFVDLREDLLENTAPSMALLGRIFDREDVAQRFNDFYLYETRAVTMPATRIAPKDRPLVIMERAQGIGTTCCNTYGAGNLGRLVDAAGGQNWGSSRFPGTGGEISLETIIAENPAVIIGTGADWSEARPESTAVRFGYELAADEAQAELAALATRPGWTELQAVASGDFHSVWHQFYTGPLHLVALQLFATWLHPDDPAFAQIDPEATMRTFHDEFLPIPYTGVFWTSLHDAQH</sequence>
<reference evidence="2" key="1">
    <citation type="submission" date="2023-02" db="EMBL/GenBank/DDBJ databases">
        <title>Description of Roseinatronobacter alkalisoli sp. nov., an alkaliphilic bacerium isolated from soda soil.</title>
        <authorList>
            <person name="Wei W."/>
        </authorList>
    </citation>
    <scope>NUCLEOTIDE SEQUENCE</scope>
    <source>
        <strain evidence="2">HJB301</strain>
    </source>
</reference>
<dbReference type="SUPFAM" id="SSF53807">
    <property type="entry name" value="Helical backbone' metal receptor"/>
    <property type="match status" value="1"/>
</dbReference>
<protein>
    <submittedName>
        <fullName evidence="2">ABC transporter substrate-binding protein</fullName>
    </submittedName>
</protein>
<dbReference type="EMBL" id="JAQZSM010000025">
    <property type="protein sequence ID" value="MDD7973113.1"/>
    <property type="molecule type" value="Genomic_DNA"/>
</dbReference>
<gene>
    <name evidence="2" type="ORF">PUT78_18675</name>
</gene>
<dbReference type="PANTHER" id="PTHR30535">
    <property type="entry name" value="VITAMIN B12-BINDING PROTEIN"/>
    <property type="match status" value="1"/>
</dbReference>
<feature type="domain" description="Fe/B12 periplasmic-binding" evidence="1">
    <location>
        <begin position="49"/>
        <end position="352"/>
    </location>
</feature>
<organism evidence="2 3">
    <name type="scientific">Roseinatronobacter alkalisoli</name>
    <dbReference type="NCBI Taxonomy" id="3028235"/>
    <lineage>
        <taxon>Bacteria</taxon>
        <taxon>Pseudomonadati</taxon>
        <taxon>Pseudomonadota</taxon>
        <taxon>Alphaproteobacteria</taxon>
        <taxon>Rhodobacterales</taxon>
        <taxon>Paracoccaceae</taxon>
        <taxon>Roseinatronobacter</taxon>
    </lineage>
</organism>
<dbReference type="Pfam" id="PF01497">
    <property type="entry name" value="Peripla_BP_2"/>
    <property type="match status" value="1"/>
</dbReference>
<dbReference type="PROSITE" id="PS50983">
    <property type="entry name" value="FE_B12_PBP"/>
    <property type="match status" value="1"/>
</dbReference>
<dbReference type="Gene3D" id="3.40.50.1980">
    <property type="entry name" value="Nitrogenase molybdenum iron protein domain"/>
    <property type="match status" value="2"/>
</dbReference>
<dbReference type="Proteomes" id="UP001431784">
    <property type="component" value="Unassembled WGS sequence"/>
</dbReference>
<accession>A0ABT5TGQ8</accession>
<evidence type="ECO:0000313" key="3">
    <source>
        <dbReference type="Proteomes" id="UP001431784"/>
    </source>
</evidence>
<proteinExistence type="predicted"/>